<dbReference type="RefSeq" id="XP_013898913.1">
    <property type="nucleotide sequence ID" value="XM_014043459.1"/>
</dbReference>
<keyword evidence="3" id="KW-1185">Reference proteome</keyword>
<sequence>MAVLPGRAAHINCSWMAQLPSLMMPARIPASTAALRPARDVRASARRTPPSGGADRPERLRGRRRPRMPKPQRVEKLWPVDLPDGSEELEAVAELMAALGPAERAQLAEMMRDDVYGAMAQGLAGADPDELRERLGREVYEDPEAWDEQEFEGRMWAALRAQLEPEEAEVLDQFFGEDWSAAGEMETYEFESKLAQLSDDDKRALLSVMGKMGQLSSFVEAAEATSLDAQADFQQFIQEQQREQQREEQRRSGGEGEEDSGDGGGGGAWEGGPYPGASPAVSRVLEVLQGGETILVDADEEEARRQRMQEEAAAAAEKERRRRWGLADDGGGGGGGEGAGRRWGEWGPRAGGAGREEAAEDMDSRLDRCGGVAT</sequence>
<reference evidence="2 3" key="1">
    <citation type="journal article" date="2013" name="BMC Genomics">
        <title>Reconstruction of the lipid metabolism for the microalga Monoraphidium neglectum from its genome sequence reveals characteristics suitable for biofuel production.</title>
        <authorList>
            <person name="Bogen C."/>
            <person name="Al-Dilaimi A."/>
            <person name="Albersmeier A."/>
            <person name="Wichmann J."/>
            <person name="Grundmann M."/>
            <person name="Rupp O."/>
            <person name="Lauersen K.J."/>
            <person name="Blifernez-Klassen O."/>
            <person name="Kalinowski J."/>
            <person name="Goesmann A."/>
            <person name="Mussgnug J.H."/>
            <person name="Kruse O."/>
        </authorList>
    </citation>
    <scope>NUCLEOTIDE SEQUENCE [LARGE SCALE GENOMIC DNA]</scope>
    <source>
        <strain evidence="2 3">SAG 48.87</strain>
    </source>
</reference>
<evidence type="ECO:0000313" key="2">
    <source>
        <dbReference type="EMBL" id="KIY99893.1"/>
    </source>
</evidence>
<dbReference type="Proteomes" id="UP000054498">
    <property type="component" value="Unassembled WGS sequence"/>
</dbReference>
<proteinExistence type="predicted"/>
<feature type="compositionally biased region" description="Basic and acidic residues" evidence="1">
    <location>
        <begin position="240"/>
        <end position="254"/>
    </location>
</feature>
<gene>
    <name evidence="2" type="ORF">MNEG_8067</name>
</gene>
<evidence type="ECO:0000256" key="1">
    <source>
        <dbReference type="SAM" id="MobiDB-lite"/>
    </source>
</evidence>
<dbReference type="EMBL" id="KK101711">
    <property type="protein sequence ID" value="KIY99893.1"/>
    <property type="molecule type" value="Genomic_DNA"/>
</dbReference>
<feature type="compositionally biased region" description="Basic and acidic residues" evidence="1">
    <location>
        <begin position="354"/>
        <end position="368"/>
    </location>
</feature>
<feature type="compositionally biased region" description="Gly residues" evidence="1">
    <location>
        <begin position="262"/>
        <end position="274"/>
    </location>
</feature>
<protein>
    <submittedName>
        <fullName evidence="2">Uncharacterized protein</fullName>
    </submittedName>
</protein>
<feature type="compositionally biased region" description="Basic residues" evidence="1">
    <location>
        <begin position="61"/>
        <end position="70"/>
    </location>
</feature>
<feature type="region of interest" description="Disordered" evidence="1">
    <location>
        <begin position="239"/>
        <end position="374"/>
    </location>
</feature>
<dbReference type="GeneID" id="25740943"/>
<organism evidence="2 3">
    <name type="scientific">Monoraphidium neglectum</name>
    <dbReference type="NCBI Taxonomy" id="145388"/>
    <lineage>
        <taxon>Eukaryota</taxon>
        <taxon>Viridiplantae</taxon>
        <taxon>Chlorophyta</taxon>
        <taxon>core chlorophytes</taxon>
        <taxon>Chlorophyceae</taxon>
        <taxon>CS clade</taxon>
        <taxon>Sphaeropleales</taxon>
        <taxon>Selenastraceae</taxon>
        <taxon>Monoraphidium</taxon>
    </lineage>
</organism>
<evidence type="ECO:0000313" key="3">
    <source>
        <dbReference type="Proteomes" id="UP000054498"/>
    </source>
</evidence>
<feature type="compositionally biased region" description="Gly residues" evidence="1">
    <location>
        <begin position="328"/>
        <end position="338"/>
    </location>
</feature>
<name>A0A0D2KX68_9CHLO</name>
<dbReference type="KEGG" id="mng:MNEG_8067"/>
<dbReference type="AlphaFoldDB" id="A0A0D2KX68"/>
<feature type="region of interest" description="Disordered" evidence="1">
    <location>
        <begin position="34"/>
        <end position="73"/>
    </location>
</feature>
<accession>A0A0D2KX68</accession>